<evidence type="ECO:0000256" key="1">
    <source>
        <dbReference type="RuleBase" id="RU000383"/>
    </source>
</evidence>
<feature type="compositionally biased region" description="Low complexity" evidence="2">
    <location>
        <begin position="35"/>
        <end position="44"/>
    </location>
</feature>
<dbReference type="InterPro" id="IPR036915">
    <property type="entry name" value="Cyclin-like_sf"/>
</dbReference>
<dbReference type="SMART" id="SM00385">
    <property type="entry name" value="CYCLIN"/>
    <property type="match status" value="1"/>
</dbReference>
<feature type="region of interest" description="Disordered" evidence="2">
    <location>
        <begin position="13"/>
        <end position="135"/>
    </location>
</feature>
<dbReference type="SUPFAM" id="SSF47954">
    <property type="entry name" value="Cyclin-like"/>
    <property type="match status" value="1"/>
</dbReference>
<keyword evidence="1" id="KW-0195">Cyclin</keyword>
<reference evidence="4" key="1">
    <citation type="submission" date="2021-01" db="EMBL/GenBank/DDBJ databases">
        <authorList>
            <person name="Corre E."/>
            <person name="Pelletier E."/>
            <person name="Niang G."/>
            <person name="Scheremetjew M."/>
            <person name="Finn R."/>
            <person name="Kale V."/>
            <person name="Holt S."/>
            <person name="Cochrane G."/>
            <person name="Meng A."/>
            <person name="Brown T."/>
            <person name="Cohen L."/>
        </authorList>
    </citation>
    <scope>NUCLEOTIDE SEQUENCE</scope>
    <source>
        <strain evidence="4">CCMP645</strain>
    </source>
</reference>
<evidence type="ECO:0000313" key="4">
    <source>
        <dbReference type="EMBL" id="CAE0784355.1"/>
    </source>
</evidence>
<gene>
    <name evidence="4" type="ORF">PCAR00345_LOCUS37060</name>
</gene>
<dbReference type="Gene3D" id="1.10.472.10">
    <property type="entry name" value="Cyclin-like"/>
    <property type="match status" value="1"/>
</dbReference>
<dbReference type="Pfam" id="PF00134">
    <property type="entry name" value="Cyclin_N"/>
    <property type="match status" value="1"/>
</dbReference>
<dbReference type="CDD" id="cd20540">
    <property type="entry name" value="CYCLIN_CCNY_like"/>
    <property type="match status" value="1"/>
</dbReference>
<sequence>MCRREKGVFVLYAPEQPKSNEQGKRVSAVTTPERTFSSSTVSETSFKEASFKMSANASERRPEPGVRFASFEPSAPQSTALLRPPPPDTKTSFRLSCSRSGSTLCSRSCSPEPMRTNGSARFSASSSRCSSPHGSVVRVRLQRSGHASPMGMRPNAGSRISFTNGCSPMGLRVQPSMSSHCSRDASATGRRPDDRTKSCPPIRLRRRHNSTDSIHTIKSALHDGTPASNTEEIMFSTACYLYDRIIAGEAHLVELKQQGLPMPPRFCEDAPTVSGAEEGWEVPSEDEVYEWLQPINANAEFSSICFVVALLYVERLFVKAHVPPIASNWREVFFTALIIAAKVWDDVGSSNKDFAKVTQGAFTNKQVNQMEVRFLQLIDWNITVQSSMYASIFFELRAMCESYDDDEEEPQSQPLGVTDINGLCTRLKSLARLACAQTRGKSTADIEARKSSARLRAL</sequence>
<comment type="similarity">
    <text evidence="1">Belongs to the cyclin family.</text>
</comment>
<protein>
    <recommendedName>
        <fullName evidence="3">Cyclin-like domain-containing protein</fullName>
    </recommendedName>
</protein>
<dbReference type="EMBL" id="HBIZ01059169">
    <property type="protein sequence ID" value="CAE0784355.1"/>
    <property type="molecule type" value="Transcribed_RNA"/>
</dbReference>
<feature type="compositionally biased region" description="Polar residues" evidence="2">
    <location>
        <begin position="89"/>
        <end position="109"/>
    </location>
</feature>
<evidence type="ECO:0000259" key="3">
    <source>
        <dbReference type="SMART" id="SM00385"/>
    </source>
</evidence>
<organism evidence="4">
    <name type="scientific">Chrysotila carterae</name>
    <name type="common">Marine alga</name>
    <name type="synonym">Syracosphaera carterae</name>
    <dbReference type="NCBI Taxonomy" id="13221"/>
    <lineage>
        <taxon>Eukaryota</taxon>
        <taxon>Haptista</taxon>
        <taxon>Haptophyta</taxon>
        <taxon>Prymnesiophyceae</taxon>
        <taxon>Isochrysidales</taxon>
        <taxon>Isochrysidaceae</taxon>
        <taxon>Chrysotila</taxon>
    </lineage>
</organism>
<feature type="compositionally biased region" description="Low complexity" evidence="2">
    <location>
        <begin position="119"/>
        <end position="131"/>
    </location>
</feature>
<name>A0A7S4FB60_CHRCT</name>
<dbReference type="InterPro" id="IPR006671">
    <property type="entry name" value="Cyclin_N"/>
</dbReference>
<feature type="region of interest" description="Disordered" evidence="2">
    <location>
        <begin position="173"/>
        <end position="202"/>
    </location>
</feature>
<dbReference type="PANTHER" id="PTHR14248">
    <property type="entry name" value="CYCLIN Y, ISOFORM A"/>
    <property type="match status" value="1"/>
</dbReference>
<feature type="domain" description="Cyclin-like" evidence="3">
    <location>
        <begin position="290"/>
        <end position="376"/>
    </location>
</feature>
<dbReference type="AlphaFoldDB" id="A0A7S4FB60"/>
<accession>A0A7S4FB60</accession>
<dbReference type="InterPro" id="IPR013763">
    <property type="entry name" value="Cyclin-like_dom"/>
</dbReference>
<evidence type="ECO:0000256" key="2">
    <source>
        <dbReference type="SAM" id="MobiDB-lite"/>
    </source>
</evidence>
<proteinExistence type="inferred from homology"/>